<evidence type="ECO:0000313" key="2">
    <source>
        <dbReference type="Proteomes" id="UP000265742"/>
    </source>
</evidence>
<comment type="caution">
    <text evidence="1">The sequence shown here is derived from an EMBL/GenBank/DDBJ whole genome shotgun (WGS) entry which is preliminary data.</text>
</comment>
<dbReference type="EMBL" id="QXTG01000002">
    <property type="protein sequence ID" value="RIX28652.1"/>
    <property type="molecule type" value="Genomic_DNA"/>
</dbReference>
<reference evidence="2" key="1">
    <citation type="submission" date="2018-09" db="EMBL/GenBank/DDBJ databases">
        <authorList>
            <person name="Kim I."/>
        </authorList>
    </citation>
    <scope>NUCLEOTIDE SEQUENCE [LARGE SCALE GENOMIC DNA]</scope>
    <source>
        <strain evidence="2">DD4a</strain>
    </source>
</reference>
<evidence type="ECO:0000313" key="1">
    <source>
        <dbReference type="EMBL" id="RIX28652.1"/>
    </source>
</evidence>
<accession>A0A3A1TWS4</accession>
<protein>
    <submittedName>
        <fullName evidence="1">Uncharacterized protein</fullName>
    </submittedName>
</protein>
<sequence>MTDFPQDGTELPEGFSSRWASTVGTEDGFALELLSDDEVVLEVYRDDLQQGALFLRTSGPSRVPLAAVHWLLETAAREMPAHVADEDRDYGEVPPKS</sequence>
<gene>
    <name evidence="1" type="ORF">D1781_14710</name>
</gene>
<name>A0A3A1TWS4_9MICO</name>
<organism evidence="1 2">
    <name type="scientific">Amnibacterium setariae</name>
    <dbReference type="NCBI Taxonomy" id="2306585"/>
    <lineage>
        <taxon>Bacteria</taxon>
        <taxon>Bacillati</taxon>
        <taxon>Actinomycetota</taxon>
        <taxon>Actinomycetes</taxon>
        <taxon>Micrococcales</taxon>
        <taxon>Microbacteriaceae</taxon>
        <taxon>Amnibacterium</taxon>
    </lineage>
</organism>
<proteinExistence type="predicted"/>
<keyword evidence="2" id="KW-1185">Reference proteome</keyword>
<dbReference type="AlphaFoldDB" id="A0A3A1TWS4"/>
<dbReference type="RefSeq" id="WP_119482962.1">
    <property type="nucleotide sequence ID" value="NZ_QXTG01000002.1"/>
</dbReference>
<dbReference type="Proteomes" id="UP000265742">
    <property type="component" value="Unassembled WGS sequence"/>
</dbReference>